<dbReference type="SUPFAM" id="SSF48295">
    <property type="entry name" value="TrpR-like"/>
    <property type="match status" value="1"/>
</dbReference>
<dbReference type="InterPro" id="IPR025948">
    <property type="entry name" value="HTH-like_dom"/>
</dbReference>
<evidence type="ECO:0000313" key="3">
    <source>
        <dbReference type="Proteomes" id="UP001168524"/>
    </source>
</evidence>
<dbReference type="InterPro" id="IPR036397">
    <property type="entry name" value="RNaseH_sf"/>
</dbReference>
<gene>
    <name evidence="2" type="ORF">QTA56_18235</name>
</gene>
<dbReference type="InterPro" id="IPR012337">
    <property type="entry name" value="RNaseH-like_sf"/>
</dbReference>
<dbReference type="InterPro" id="IPR050900">
    <property type="entry name" value="Transposase_IS3/IS150/IS904"/>
</dbReference>
<dbReference type="Pfam" id="PF13333">
    <property type="entry name" value="rve_2"/>
    <property type="match status" value="1"/>
</dbReference>
<keyword evidence="3" id="KW-1185">Reference proteome</keyword>
<dbReference type="InterPro" id="IPR055247">
    <property type="entry name" value="InsJ-like_HTH"/>
</dbReference>
<reference evidence="2" key="1">
    <citation type="submission" date="2023-06" db="EMBL/GenBank/DDBJ databases">
        <title>Two novel species of Acinetobacter isolated from motorbike repairing workshop in Vietnam.</title>
        <authorList>
            <person name="Le N.T.T."/>
        </authorList>
    </citation>
    <scope>NUCLEOTIDE SEQUENCE</scope>
    <source>
        <strain evidence="2">VNH17</strain>
    </source>
</reference>
<comment type="caution">
    <text evidence="2">The sequence shown here is derived from an EMBL/GenBank/DDBJ whole genome shotgun (WGS) entry which is preliminary data.</text>
</comment>
<dbReference type="Pfam" id="PF13518">
    <property type="entry name" value="HTH_28"/>
    <property type="match status" value="1"/>
</dbReference>
<name>A0ABT7WTX3_9GAMM</name>
<protein>
    <submittedName>
        <fullName evidence="2">IS3 family transposase</fullName>
    </submittedName>
</protein>
<sequence length="455" mass="53318">MSRLKRTVEFKLEVVNHFFHTNDGQRRTAAIYGIDQGHVRLWANLYKRHGIQCLEKQRLNLSAEEKEAIILYKRKNHLSTRQAAEHFNIHAINTITAWEKLYDEGGLQALTPLKLGRPPVMKPIKPIASINKKDADLSKDDLLQQLAYLRAEVDYLKKLGSLSSAKAQISSKEKSRLIIELRHIHCLSSLLTAARMARSTFYYWYSHSNSDKYSNEKRLIQTLYHQHKGRYGYRRITSTLRRKGYLLNHKTVQKLMQQLKLTSLIRRKKYQSYKGAYGKAAPNILKRQFTATRPNQKWVTDVTEFYVNGKKLYLSPILDLYNGEIIAWQTSDRPHQHMVIKMFKSACEKLKPTDTVVLHSDQGWQYQLQSYQHLLQQNDVKQSMSRKGNCLDNAVMENFFGHLKSELFYLEKFESIDQLKRSVDEYIHYYNHERIKMKLGGLSPVEYRTQSLFAA</sequence>
<dbReference type="NCBIfam" id="NF033516">
    <property type="entry name" value="transpos_IS3"/>
    <property type="match status" value="1"/>
</dbReference>
<dbReference type="Pfam" id="PF13276">
    <property type="entry name" value="HTH_21"/>
    <property type="match status" value="1"/>
</dbReference>
<dbReference type="PANTHER" id="PTHR46889:SF4">
    <property type="entry name" value="TRANSPOSASE INSO FOR INSERTION SEQUENCE ELEMENT IS911B-RELATED"/>
    <property type="match status" value="1"/>
</dbReference>
<dbReference type="InterPro" id="IPR048020">
    <property type="entry name" value="Transpos_IS3"/>
</dbReference>
<dbReference type="EMBL" id="JAUDZE010000025">
    <property type="protein sequence ID" value="MDN0016142.1"/>
    <property type="molecule type" value="Genomic_DNA"/>
</dbReference>
<dbReference type="PANTHER" id="PTHR46889">
    <property type="entry name" value="TRANSPOSASE INSF FOR INSERTION SEQUENCE IS3B-RELATED"/>
    <property type="match status" value="1"/>
</dbReference>
<dbReference type="Gene3D" id="1.10.10.10">
    <property type="entry name" value="Winged helix-like DNA-binding domain superfamily/Winged helix DNA-binding domain"/>
    <property type="match status" value="2"/>
</dbReference>
<dbReference type="SUPFAM" id="SSF53098">
    <property type="entry name" value="Ribonuclease H-like"/>
    <property type="match status" value="1"/>
</dbReference>
<dbReference type="Pfam" id="PF00665">
    <property type="entry name" value="rve"/>
    <property type="match status" value="1"/>
</dbReference>
<dbReference type="InterPro" id="IPR001584">
    <property type="entry name" value="Integrase_cat-core"/>
</dbReference>
<dbReference type="Gene3D" id="3.30.420.10">
    <property type="entry name" value="Ribonuclease H-like superfamily/Ribonuclease H"/>
    <property type="match status" value="1"/>
</dbReference>
<dbReference type="PROSITE" id="PS50994">
    <property type="entry name" value="INTEGRASE"/>
    <property type="match status" value="1"/>
</dbReference>
<organism evidence="2 3">
    <name type="scientific">Acinetobacter thutiue</name>
    <dbReference type="NCBI Taxonomy" id="2998078"/>
    <lineage>
        <taxon>Bacteria</taxon>
        <taxon>Pseudomonadati</taxon>
        <taxon>Pseudomonadota</taxon>
        <taxon>Gammaproteobacteria</taxon>
        <taxon>Moraxellales</taxon>
        <taxon>Moraxellaceae</taxon>
        <taxon>Acinetobacter</taxon>
    </lineage>
</organism>
<evidence type="ECO:0000259" key="1">
    <source>
        <dbReference type="PROSITE" id="PS50994"/>
    </source>
</evidence>
<evidence type="ECO:0000313" key="2">
    <source>
        <dbReference type="EMBL" id="MDN0016142.1"/>
    </source>
</evidence>
<dbReference type="InterPro" id="IPR010921">
    <property type="entry name" value="Trp_repressor/repl_initiator"/>
</dbReference>
<accession>A0ABT7WTX3</accession>
<dbReference type="InterPro" id="IPR036388">
    <property type="entry name" value="WH-like_DNA-bd_sf"/>
</dbReference>
<proteinExistence type="predicted"/>
<dbReference type="Proteomes" id="UP001168524">
    <property type="component" value="Unassembled WGS sequence"/>
</dbReference>
<feature type="domain" description="Integrase catalytic" evidence="1">
    <location>
        <begin position="290"/>
        <end position="452"/>
    </location>
</feature>